<dbReference type="KEGG" id="tak:Tharo_2677"/>
<feature type="domain" description="Class II aldolase/adducin N-terminal" evidence="4">
    <location>
        <begin position="16"/>
        <end position="202"/>
    </location>
</feature>
<dbReference type="Gene3D" id="3.40.225.10">
    <property type="entry name" value="Class II aldolase/adducin N-terminal domain"/>
    <property type="match status" value="1"/>
</dbReference>
<dbReference type="GO" id="GO:0046872">
    <property type="term" value="F:metal ion binding"/>
    <property type="evidence" value="ECO:0007669"/>
    <property type="project" value="UniProtKB-KW"/>
</dbReference>
<dbReference type="PANTHER" id="PTHR22789">
    <property type="entry name" value="FUCULOSE PHOSPHATE ALDOLASE"/>
    <property type="match status" value="1"/>
</dbReference>
<dbReference type="GO" id="GO:0016832">
    <property type="term" value="F:aldehyde-lyase activity"/>
    <property type="evidence" value="ECO:0007669"/>
    <property type="project" value="TreeGrafter"/>
</dbReference>
<feature type="compositionally biased region" description="Basic and acidic residues" evidence="3">
    <location>
        <begin position="41"/>
        <end position="52"/>
    </location>
</feature>
<evidence type="ECO:0000259" key="4">
    <source>
        <dbReference type="SMART" id="SM01007"/>
    </source>
</evidence>
<dbReference type="InterPro" id="IPR001303">
    <property type="entry name" value="Aldolase_II/adducin_N"/>
</dbReference>
<dbReference type="GO" id="GO:0005829">
    <property type="term" value="C:cytosol"/>
    <property type="evidence" value="ECO:0007669"/>
    <property type="project" value="TreeGrafter"/>
</dbReference>
<dbReference type="InterPro" id="IPR036409">
    <property type="entry name" value="Aldolase_II/adducin_N_sf"/>
</dbReference>
<name>A0A2R4BQU0_THAAR</name>
<dbReference type="AlphaFoldDB" id="A0A2R4BQU0"/>
<protein>
    <submittedName>
        <fullName evidence="5">L-fuculose phosphate aldolase</fullName>
    </submittedName>
</protein>
<evidence type="ECO:0000256" key="2">
    <source>
        <dbReference type="ARBA" id="ARBA00023239"/>
    </source>
</evidence>
<dbReference type="PANTHER" id="PTHR22789:SF0">
    <property type="entry name" value="3-OXO-TETRONATE 4-PHOSPHATE DECARBOXYLASE-RELATED"/>
    <property type="match status" value="1"/>
</dbReference>
<proteinExistence type="predicted"/>
<evidence type="ECO:0000313" key="5">
    <source>
        <dbReference type="EMBL" id="AVR89563.1"/>
    </source>
</evidence>
<dbReference type="GO" id="GO:0019323">
    <property type="term" value="P:pentose catabolic process"/>
    <property type="evidence" value="ECO:0007669"/>
    <property type="project" value="TreeGrafter"/>
</dbReference>
<sequence length="240" mass="25707">MKAAAMKAADLPALRDALLDTMRAMGEAHLNVGTAGNASVRLDEPRPDEGGHGRAPRMLITPSGLPVPRCTADDMVIVDANGSSLGALAPSSEWLLHRDLYAAFPAAGAILHAHAPFATALACQRLDIPPFHYMIARFGGPTIRCARYATFGTQALSDAAVAALHERNACLLANHGMVVFGRDLSHALALAIEFETLCEQYWRTLQLGNPVLLSAAEMAEVIERFRWYGKPRGAGTDSDH</sequence>
<dbReference type="InterPro" id="IPR050197">
    <property type="entry name" value="Aldolase_class_II_sugar_metab"/>
</dbReference>
<evidence type="ECO:0000313" key="6">
    <source>
        <dbReference type="Proteomes" id="UP000241885"/>
    </source>
</evidence>
<keyword evidence="6" id="KW-1185">Reference proteome</keyword>
<feature type="region of interest" description="Disordered" evidence="3">
    <location>
        <begin position="36"/>
        <end position="58"/>
    </location>
</feature>
<evidence type="ECO:0000256" key="1">
    <source>
        <dbReference type="ARBA" id="ARBA00022723"/>
    </source>
</evidence>
<gene>
    <name evidence="5" type="ORF">Tharo_2677</name>
</gene>
<dbReference type="OrthoDB" id="5500703at2"/>
<dbReference type="SUPFAM" id="SSF53639">
    <property type="entry name" value="AraD/HMP-PK domain-like"/>
    <property type="match status" value="1"/>
</dbReference>
<dbReference type="EMBL" id="CP028339">
    <property type="protein sequence ID" value="AVR89563.1"/>
    <property type="molecule type" value="Genomic_DNA"/>
</dbReference>
<evidence type="ECO:0000256" key="3">
    <source>
        <dbReference type="SAM" id="MobiDB-lite"/>
    </source>
</evidence>
<keyword evidence="2" id="KW-0456">Lyase</keyword>
<dbReference type="Proteomes" id="UP000241885">
    <property type="component" value="Chromosome"/>
</dbReference>
<dbReference type="SMART" id="SM01007">
    <property type="entry name" value="Aldolase_II"/>
    <property type="match status" value="1"/>
</dbReference>
<reference evidence="5 6" key="1">
    <citation type="submission" date="2018-03" db="EMBL/GenBank/DDBJ databases">
        <title>Complete genome sequence of Thauera aromatica, a model organism for studying aromatic compound degradation under denitrifying conditions.</title>
        <authorList>
            <person name="Lo H.-Y."/>
            <person name="Goris T."/>
            <person name="Boll M."/>
            <person name="Mueller J.A."/>
        </authorList>
    </citation>
    <scope>NUCLEOTIDE SEQUENCE [LARGE SCALE GENOMIC DNA]</scope>
    <source>
        <strain evidence="5 6">K172</strain>
    </source>
</reference>
<keyword evidence="1" id="KW-0479">Metal-binding</keyword>
<organism evidence="5 6">
    <name type="scientific">Thauera aromatica K172</name>
    <dbReference type="NCBI Taxonomy" id="44139"/>
    <lineage>
        <taxon>Bacteria</taxon>
        <taxon>Pseudomonadati</taxon>
        <taxon>Pseudomonadota</taxon>
        <taxon>Betaproteobacteria</taxon>
        <taxon>Rhodocyclales</taxon>
        <taxon>Zoogloeaceae</taxon>
        <taxon>Thauera</taxon>
    </lineage>
</organism>
<accession>A0A2R4BQU0</accession>
<dbReference type="Pfam" id="PF00596">
    <property type="entry name" value="Aldolase_II"/>
    <property type="match status" value="1"/>
</dbReference>